<proteinExistence type="predicted"/>
<evidence type="ECO:0000256" key="2">
    <source>
        <dbReference type="ARBA" id="ARBA00022737"/>
    </source>
</evidence>
<dbReference type="AlphaFoldDB" id="A0A2T0RNF9"/>
<dbReference type="SMART" id="SM00369">
    <property type="entry name" value="LRR_TYP"/>
    <property type="match status" value="2"/>
</dbReference>
<dbReference type="EMBL" id="PVTE01000044">
    <property type="protein sequence ID" value="PRY22725.1"/>
    <property type="molecule type" value="Genomic_DNA"/>
</dbReference>
<keyword evidence="4" id="KW-1185">Reference proteome</keyword>
<comment type="caution">
    <text evidence="3">The sequence shown here is derived from an EMBL/GenBank/DDBJ whole genome shotgun (WGS) entry which is preliminary data.</text>
</comment>
<evidence type="ECO:0000313" key="3">
    <source>
        <dbReference type="EMBL" id="PRY22725.1"/>
    </source>
</evidence>
<dbReference type="InterPro" id="IPR032675">
    <property type="entry name" value="LRR_dom_sf"/>
</dbReference>
<dbReference type="RefSeq" id="WP_106140893.1">
    <property type="nucleotide sequence ID" value="NZ_PVTE01000044.1"/>
</dbReference>
<evidence type="ECO:0000256" key="1">
    <source>
        <dbReference type="ARBA" id="ARBA00022614"/>
    </source>
</evidence>
<dbReference type="PROSITE" id="PS51450">
    <property type="entry name" value="LRR"/>
    <property type="match status" value="1"/>
</dbReference>
<dbReference type="InterPro" id="IPR003591">
    <property type="entry name" value="Leu-rich_rpt_typical-subtyp"/>
</dbReference>
<dbReference type="InterPro" id="IPR050216">
    <property type="entry name" value="LRR_domain-containing"/>
</dbReference>
<sequence length="210" mass="23967">MHYKASQRIEAVRAGKTDTLDLSHLGLTELPNEVFSLPSLRVLNVRNLMLFSNQTMIDLMKESPFEQDPALLTLIEEAEHDLRQDLLVPKQLQTLDARISQLTALETLDLGFNQLTHLPETLSHLPNLRRLLLNDNQLTAVPTSLAQLVRLELLDLTGNPLETKPVLTQLDKYEAYKAHFKQQRSDAFRAKDLDMGVWLFQKEISYGLVL</sequence>
<dbReference type="InterPro" id="IPR001611">
    <property type="entry name" value="Leu-rich_rpt"/>
</dbReference>
<dbReference type="Pfam" id="PF13855">
    <property type="entry name" value="LRR_8"/>
    <property type="match status" value="1"/>
</dbReference>
<dbReference type="Proteomes" id="UP000238375">
    <property type="component" value="Unassembled WGS sequence"/>
</dbReference>
<gene>
    <name evidence="3" type="ORF">CLV58_1445</name>
</gene>
<dbReference type="OrthoDB" id="8532199at2"/>
<dbReference type="Gene3D" id="3.80.10.10">
    <property type="entry name" value="Ribonuclease Inhibitor"/>
    <property type="match status" value="1"/>
</dbReference>
<dbReference type="GO" id="GO:0005737">
    <property type="term" value="C:cytoplasm"/>
    <property type="evidence" value="ECO:0007669"/>
    <property type="project" value="TreeGrafter"/>
</dbReference>
<keyword evidence="1" id="KW-0433">Leucine-rich repeat</keyword>
<keyword evidence="2" id="KW-0677">Repeat</keyword>
<protein>
    <submittedName>
        <fullName evidence="3">Leucine rich repeat (LRR) protein</fullName>
    </submittedName>
</protein>
<evidence type="ECO:0000313" key="4">
    <source>
        <dbReference type="Proteomes" id="UP000238375"/>
    </source>
</evidence>
<organism evidence="3 4">
    <name type="scientific">Spirosoma oryzae</name>
    <dbReference type="NCBI Taxonomy" id="1469603"/>
    <lineage>
        <taxon>Bacteria</taxon>
        <taxon>Pseudomonadati</taxon>
        <taxon>Bacteroidota</taxon>
        <taxon>Cytophagia</taxon>
        <taxon>Cytophagales</taxon>
        <taxon>Cytophagaceae</taxon>
        <taxon>Spirosoma</taxon>
    </lineage>
</organism>
<name>A0A2T0RNF9_9BACT</name>
<dbReference type="SUPFAM" id="SSF52058">
    <property type="entry name" value="L domain-like"/>
    <property type="match status" value="1"/>
</dbReference>
<accession>A0A2T0RNF9</accession>
<dbReference type="PANTHER" id="PTHR48051">
    <property type="match status" value="1"/>
</dbReference>
<reference evidence="3 4" key="1">
    <citation type="submission" date="2018-03" db="EMBL/GenBank/DDBJ databases">
        <title>Genomic Encyclopedia of Archaeal and Bacterial Type Strains, Phase II (KMG-II): from individual species to whole genera.</title>
        <authorList>
            <person name="Goeker M."/>
        </authorList>
    </citation>
    <scope>NUCLEOTIDE SEQUENCE [LARGE SCALE GENOMIC DNA]</scope>
    <source>
        <strain evidence="3 4">DSM 28354</strain>
    </source>
</reference>
<dbReference type="PANTHER" id="PTHR48051:SF1">
    <property type="entry name" value="RAS SUPPRESSOR PROTEIN 1"/>
    <property type="match status" value="1"/>
</dbReference>